<protein>
    <submittedName>
        <fullName evidence="3">Coiled-coil domain-containing protein 6-like</fullName>
    </submittedName>
</protein>
<accession>A0A6P8JCK3</accession>
<keyword evidence="2" id="KW-1185">Reference proteome</keyword>
<dbReference type="KEGG" id="aten:116308089"/>
<dbReference type="AlphaFoldDB" id="A0A6P8JCK3"/>
<evidence type="ECO:0000313" key="3">
    <source>
        <dbReference type="RefSeq" id="XP_031574315.1"/>
    </source>
</evidence>
<feature type="coiled-coil region" evidence="1">
    <location>
        <begin position="9"/>
        <end position="103"/>
    </location>
</feature>
<evidence type="ECO:0000256" key="1">
    <source>
        <dbReference type="SAM" id="Coils"/>
    </source>
</evidence>
<evidence type="ECO:0000313" key="2">
    <source>
        <dbReference type="Proteomes" id="UP000515163"/>
    </source>
</evidence>
<dbReference type="GeneID" id="116308089"/>
<sequence length="127" mass="15346">MVEKVKAKFSVERNKKQVLQEKLKEKNKESNDLQKENQLLRDENKMLRIKLDQLEEEKRKERKASQLLQEKYTMRETQFNERIDKEIEKLKELLENLKVIAQKHGYFNSLDGLNLERESDDNNFPLP</sequence>
<dbReference type="Proteomes" id="UP000515163">
    <property type="component" value="Unplaced"/>
</dbReference>
<reference evidence="3" key="1">
    <citation type="submission" date="2025-08" db="UniProtKB">
        <authorList>
            <consortium name="RefSeq"/>
        </authorList>
    </citation>
    <scope>IDENTIFICATION</scope>
    <source>
        <tissue evidence="3">Tentacle</tissue>
    </source>
</reference>
<gene>
    <name evidence="3" type="primary">LOC116308089</name>
</gene>
<dbReference type="InParanoid" id="A0A6P8JCK3"/>
<dbReference type="RefSeq" id="XP_031574315.1">
    <property type="nucleotide sequence ID" value="XM_031718455.1"/>
</dbReference>
<name>A0A6P8JCK3_ACTTE</name>
<keyword evidence="1" id="KW-0175">Coiled coil</keyword>
<organism evidence="2 3">
    <name type="scientific">Actinia tenebrosa</name>
    <name type="common">Australian red waratah sea anemone</name>
    <dbReference type="NCBI Taxonomy" id="6105"/>
    <lineage>
        <taxon>Eukaryota</taxon>
        <taxon>Metazoa</taxon>
        <taxon>Cnidaria</taxon>
        <taxon>Anthozoa</taxon>
        <taxon>Hexacorallia</taxon>
        <taxon>Actiniaria</taxon>
        <taxon>Actiniidae</taxon>
        <taxon>Actinia</taxon>
    </lineage>
</organism>
<proteinExistence type="predicted"/>